<evidence type="ECO:0000313" key="6">
    <source>
        <dbReference type="EMBL" id="KAJ7324645.1"/>
    </source>
</evidence>
<evidence type="ECO:0000256" key="5">
    <source>
        <dbReference type="SAM" id="Phobius"/>
    </source>
</evidence>
<feature type="transmembrane region" description="Helical" evidence="5">
    <location>
        <begin position="135"/>
        <end position="154"/>
    </location>
</feature>
<keyword evidence="3 5" id="KW-1133">Transmembrane helix</keyword>
<feature type="transmembrane region" description="Helical" evidence="5">
    <location>
        <begin position="57"/>
        <end position="82"/>
    </location>
</feature>
<dbReference type="Pfam" id="PF03619">
    <property type="entry name" value="Solute_trans_a"/>
    <property type="match status" value="1"/>
</dbReference>
<evidence type="ECO:0000256" key="2">
    <source>
        <dbReference type="ARBA" id="ARBA00022692"/>
    </source>
</evidence>
<evidence type="ECO:0000313" key="7">
    <source>
        <dbReference type="Proteomes" id="UP001142489"/>
    </source>
</evidence>
<reference evidence="6" key="1">
    <citation type="journal article" date="2023" name="DNA Res.">
        <title>Chromosome-level genome assembly of Phrynocephalus forsythii using third-generation DNA sequencing and Hi-C analysis.</title>
        <authorList>
            <person name="Qi Y."/>
            <person name="Zhao W."/>
            <person name="Zhao Y."/>
            <person name="Niu C."/>
            <person name="Cao S."/>
            <person name="Zhang Y."/>
        </authorList>
    </citation>
    <scope>NUCLEOTIDE SEQUENCE</scope>
    <source>
        <tissue evidence="6">Muscle</tissue>
    </source>
</reference>
<comment type="subcellular location">
    <subcellularLocation>
        <location evidence="1">Membrane</location>
        <topology evidence="1">Multi-pass membrane protein</topology>
    </subcellularLocation>
</comment>
<organism evidence="6 7">
    <name type="scientific">Phrynocephalus forsythii</name>
    <dbReference type="NCBI Taxonomy" id="171643"/>
    <lineage>
        <taxon>Eukaryota</taxon>
        <taxon>Metazoa</taxon>
        <taxon>Chordata</taxon>
        <taxon>Craniata</taxon>
        <taxon>Vertebrata</taxon>
        <taxon>Euteleostomi</taxon>
        <taxon>Lepidosauria</taxon>
        <taxon>Squamata</taxon>
        <taxon>Bifurcata</taxon>
        <taxon>Unidentata</taxon>
        <taxon>Episquamata</taxon>
        <taxon>Toxicofera</taxon>
        <taxon>Iguania</taxon>
        <taxon>Acrodonta</taxon>
        <taxon>Agamidae</taxon>
        <taxon>Agaminae</taxon>
        <taxon>Phrynocephalus</taxon>
    </lineage>
</organism>
<dbReference type="EMBL" id="JAPFRF010000008">
    <property type="protein sequence ID" value="KAJ7324645.1"/>
    <property type="molecule type" value="Genomic_DNA"/>
</dbReference>
<name>A0A9Q0XQR4_9SAUR</name>
<dbReference type="AlphaFoldDB" id="A0A9Q0XQR4"/>
<proteinExistence type="predicted"/>
<dbReference type="InterPro" id="IPR005178">
    <property type="entry name" value="Ostalpha/TMEM184C"/>
</dbReference>
<keyword evidence="4 5" id="KW-0472">Membrane</keyword>
<comment type="caution">
    <text evidence="6">The sequence shown here is derived from an EMBL/GenBank/DDBJ whole genome shotgun (WGS) entry which is preliminary data.</text>
</comment>
<keyword evidence="2 5" id="KW-0812">Transmembrane</keyword>
<dbReference type="OrthoDB" id="5832279at2759"/>
<dbReference type="Proteomes" id="UP001142489">
    <property type="component" value="Unassembled WGS sequence"/>
</dbReference>
<dbReference type="GO" id="GO:0016020">
    <property type="term" value="C:membrane"/>
    <property type="evidence" value="ECO:0007669"/>
    <property type="project" value="UniProtKB-SubCell"/>
</dbReference>
<protein>
    <submittedName>
        <fullName evidence="6">Uncharacterized protein</fullName>
    </submittedName>
</protein>
<evidence type="ECO:0000256" key="3">
    <source>
        <dbReference type="ARBA" id="ARBA00022989"/>
    </source>
</evidence>
<dbReference type="PANTHER" id="PTHR23423">
    <property type="entry name" value="ORGANIC SOLUTE TRANSPORTER-RELATED"/>
    <property type="match status" value="1"/>
</dbReference>
<evidence type="ECO:0000256" key="1">
    <source>
        <dbReference type="ARBA" id="ARBA00004141"/>
    </source>
</evidence>
<feature type="transmembrane region" description="Helical" evidence="5">
    <location>
        <begin position="94"/>
        <end position="115"/>
    </location>
</feature>
<gene>
    <name evidence="6" type="ORF">JRQ81_017665</name>
</gene>
<accession>A0A9Q0XQR4</accession>
<feature type="transmembrane region" description="Helical" evidence="5">
    <location>
        <begin position="17"/>
        <end position="37"/>
    </location>
</feature>
<sequence length="178" mass="19491">MEPLEDLAQDPRKKLNILILGTFQYAFFKGAGAFLGLVLTTEDLFDTSQISATSVALWINTCLGVSTLFGLWALAILFRAVRMHLAAQNMGSKFACFQVLLILTALQPSIFSILANGGQIACAPPFTSRTRSQQMHAQLLIVQTFVLAVLNRMYYRKPDDQPGCCRAAPLGSKTDACQ</sequence>
<keyword evidence="7" id="KW-1185">Reference proteome</keyword>
<dbReference type="SMART" id="SM01417">
    <property type="entry name" value="Solute_trans_a"/>
    <property type="match status" value="1"/>
</dbReference>
<evidence type="ECO:0000256" key="4">
    <source>
        <dbReference type="ARBA" id="ARBA00023136"/>
    </source>
</evidence>